<sequence>MSWRGNLPAACWDAHEASAIIPVEAESTSDGVFLATHSTIPITQRDQVDSARGGAVVDEQALLRAVQDQPADQPIIPILGKSGTGKSHLVRWLRAHLETKESTRLIFVPKHRMSLRGILELILEHASGERADELRSKVATAVDAAADEKTAQLKLRNALAVNIETRGNRTDGSPEEIELRSYLASAGGLPALFGDDVFRSRLLDQNGPIARLVREKLSGKGDEDKEDAFGFTPDDLNLSVDDVNRAGQAAREVAGALTSEHSFRELAAKMINEQLGPSVSEVFGVGGDDLKQILVDVRVELDKQGLELLVLIEDFSIFQGIQGGLIDAITLISTEAQKLCPMRVVMAVTTGYFINQMPETVYTRTYRVFDLDLPDGMNASFQPTGFASRYLNAVRVGASELDAAHAREEEVPNACEQCPVNAACHSSFGQVDGYGLFPFNQAALDRAIKSHSTDGSFVARNVLTRVLRPVLHRDQAEINHGRFPSEGFANDFRGGASHRLTNIEDQFKLRSPGDEELSERRIRLVRFWGSGPGAENLAPTIHDAFDVTPIDDLGDARPPTPDSRPTLPTKPSATSTSTPQPVAPDPPLVKAVDGWLATGNILQGEINDLRNIVFQAVRQRLPFEDGYGGESLWGNDKALAPGFEAKMVEFSQAKIADAVLPMDRSNPDDMRALRALAWANHKNNWADVPDGERLQRLTETAIDRWASRVGINLLPPQRPDNDTELARLVEVLLSIARGLGIADAFKSDTTSRIRAMFAPVPDRPDLESRAGLRALHSFLEEGARSGSAVTRVGRGQLQQRLLRHASFSQGSGKPLALDLSKVAKVVRSEVTGAPWPASTPDLIRSSVSTIEARLASIDSLHAEASNLVPDLSDLGGELADVAWELLVLVNERAAAGALPGGINPAELQAAVKSVKPGDQRKVEAAFAELSRWDQLTHDEKLQVLNGDWDEPARRVGAWLQMARQTVRLLEHSLGNGSPSDVQREYAEAREQLIANLTAMADSISPPATEAWSEAEEIA</sequence>
<evidence type="ECO:0000256" key="1">
    <source>
        <dbReference type="SAM" id="MobiDB-lite"/>
    </source>
</evidence>
<dbReference type="Proteomes" id="UP000321534">
    <property type="component" value="Unassembled WGS sequence"/>
</dbReference>
<gene>
    <name evidence="2" type="ORF">TAE01_34800</name>
</gene>
<organism evidence="2 3">
    <name type="scientific">Terrabacter aerolatus</name>
    <dbReference type="NCBI Taxonomy" id="422442"/>
    <lineage>
        <taxon>Bacteria</taxon>
        <taxon>Bacillati</taxon>
        <taxon>Actinomycetota</taxon>
        <taxon>Actinomycetes</taxon>
        <taxon>Micrococcales</taxon>
        <taxon>Intrasporangiaceae</taxon>
        <taxon>Terrabacter</taxon>
    </lineage>
</organism>
<feature type="compositionally biased region" description="Low complexity" evidence="1">
    <location>
        <begin position="565"/>
        <end position="580"/>
    </location>
</feature>
<accession>A0A512D600</accession>
<dbReference type="RefSeq" id="WP_147068059.1">
    <property type="nucleotide sequence ID" value="NZ_BAAARO010000019.1"/>
</dbReference>
<name>A0A512D600_9MICO</name>
<dbReference type="EMBL" id="BJYX01000024">
    <property type="protein sequence ID" value="GEO31670.1"/>
    <property type="molecule type" value="Genomic_DNA"/>
</dbReference>
<dbReference type="NCBIfam" id="NF041065">
    <property type="entry name" value="DpdH"/>
    <property type="match status" value="1"/>
</dbReference>
<reference evidence="2 3" key="1">
    <citation type="submission" date="2019-07" db="EMBL/GenBank/DDBJ databases">
        <title>Whole genome shotgun sequence of Terrabacter aerolatus NBRC 106305.</title>
        <authorList>
            <person name="Hosoyama A."/>
            <person name="Uohara A."/>
            <person name="Ohji S."/>
            <person name="Ichikawa N."/>
        </authorList>
    </citation>
    <scope>NUCLEOTIDE SEQUENCE [LARGE SCALE GENOMIC DNA]</scope>
    <source>
        <strain evidence="2 3">NBRC 106305</strain>
    </source>
</reference>
<protein>
    <submittedName>
        <fullName evidence="2">Uncharacterized protein</fullName>
    </submittedName>
</protein>
<proteinExistence type="predicted"/>
<feature type="region of interest" description="Disordered" evidence="1">
    <location>
        <begin position="548"/>
        <end position="586"/>
    </location>
</feature>
<evidence type="ECO:0000313" key="2">
    <source>
        <dbReference type="EMBL" id="GEO31670.1"/>
    </source>
</evidence>
<evidence type="ECO:0000313" key="3">
    <source>
        <dbReference type="Proteomes" id="UP000321534"/>
    </source>
</evidence>
<dbReference type="OrthoDB" id="6400788at2"/>
<comment type="caution">
    <text evidence="2">The sequence shown here is derived from an EMBL/GenBank/DDBJ whole genome shotgun (WGS) entry which is preliminary data.</text>
</comment>
<dbReference type="AlphaFoldDB" id="A0A512D600"/>
<keyword evidence="3" id="KW-1185">Reference proteome</keyword>